<dbReference type="Gene3D" id="3.30.420.40">
    <property type="match status" value="1"/>
</dbReference>
<dbReference type="SUPFAM" id="SSF53067">
    <property type="entry name" value="Actin-like ATPase domain"/>
    <property type="match status" value="1"/>
</dbReference>
<dbReference type="InterPro" id="IPR002821">
    <property type="entry name" value="Hydantoinase_A"/>
</dbReference>
<accession>A0A133UE03</accession>
<dbReference type="NCBIfam" id="TIGR03123">
    <property type="entry name" value="one_C_unchar_1"/>
    <property type="match status" value="1"/>
</dbReference>
<evidence type="ECO:0000313" key="3">
    <source>
        <dbReference type="Proteomes" id="UP000070373"/>
    </source>
</evidence>
<dbReference type="AlphaFoldDB" id="A0A133UE03"/>
<name>A0A133UE03_9EURY</name>
<dbReference type="InterPro" id="IPR002756">
    <property type="entry name" value="MfnF"/>
</dbReference>
<sequence length="338" mass="38114">MRSLGLDIGGANTKAVLFEDEEMETYWLEYIPLWEDWKKLREFLEELESDFHPQKVGITMTGELSDIFETKRAGVRKIGKTVKEIFSGDLYYFSVDGRFVSEEKAYDSPYKLSASNWVSSALLVGRKRPNCLMIDVGSTTTDIIPVKEKKPTPAGWTDLERLQTGELIYTGVLRTQPPYLKSRLSINDKSYGIAAEYFANMADAYRILDVLRKEDYTCETPDGRGKEKKACMRRLARLFCSDLEKLEEDLIVKAAEEFRDAQVSMVVDAIKEVARIHKISKTLSVVLMGVGGEILARKAANQAGFKEIVNLSKIYNDVATLMPPAYGLGLLVKEEVTS</sequence>
<proteinExistence type="predicted"/>
<organism evidence="2 3">
    <name type="scientific">candidate division MSBL1 archaeon SCGC-AAA259E17</name>
    <dbReference type="NCBI Taxonomy" id="1698263"/>
    <lineage>
        <taxon>Archaea</taxon>
        <taxon>Methanobacteriati</taxon>
        <taxon>Methanobacteriota</taxon>
        <taxon>candidate division MSBL1</taxon>
    </lineage>
</organism>
<evidence type="ECO:0000313" key="2">
    <source>
        <dbReference type="EMBL" id="KXA92423.1"/>
    </source>
</evidence>
<dbReference type="Pfam" id="PF01968">
    <property type="entry name" value="Hydantoinase_A"/>
    <property type="match status" value="1"/>
</dbReference>
<comment type="caution">
    <text evidence="2">The sequence shown here is derived from an EMBL/GenBank/DDBJ whole genome shotgun (WGS) entry which is preliminary data.</text>
</comment>
<reference evidence="2 3" key="1">
    <citation type="journal article" date="2016" name="Sci. Rep.">
        <title>Metabolic traits of an uncultured archaeal lineage -MSBL1- from brine pools of the Red Sea.</title>
        <authorList>
            <person name="Mwirichia R."/>
            <person name="Alam I."/>
            <person name="Rashid M."/>
            <person name="Vinu M."/>
            <person name="Ba-Alawi W."/>
            <person name="Anthony Kamau A."/>
            <person name="Kamanda Ngugi D."/>
            <person name="Goker M."/>
            <person name="Klenk H.P."/>
            <person name="Bajic V."/>
            <person name="Stingl U."/>
        </authorList>
    </citation>
    <scope>NUCLEOTIDE SEQUENCE [LARGE SCALE GENOMIC DNA]</scope>
    <source>
        <strain evidence="2">SCGC-AAA259E17</strain>
    </source>
</reference>
<dbReference type="Proteomes" id="UP000070373">
    <property type="component" value="Unassembled WGS sequence"/>
</dbReference>
<gene>
    <name evidence="2" type="ORF">AKJ64_03220</name>
</gene>
<dbReference type="EMBL" id="LHXN01000053">
    <property type="protein sequence ID" value="KXA92423.1"/>
    <property type="molecule type" value="Genomic_DNA"/>
</dbReference>
<protein>
    <recommendedName>
        <fullName evidence="1">Hydantoinase A/oxoprolinase domain-containing protein</fullName>
    </recommendedName>
</protein>
<feature type="domain" description="Hydantoinase A/oxoprolinase" evidence="1">
    <location>
        <begin position="57"/>
        <end position="309"/>
    </location>
</feature>
<keyword evidence="3" id="KW-1185">Reference proteome</keyword>
<dbReference type="InterPro" id="IPR043129">
    <property type="entry name" value="ATPase_NBD"/>
</dbReference>
<dbReference type="GO" id="GO:0016787">
    <property type="term" value="F:hydrolase activity"/>
    <property type="evidence" value="ECO:0007669"/>
    <property type="project" value="InterPro"/>
</dbReference>
<dbReference type="Gene3D" id="3.30.420.190">
    <property type="entry name" value="conserved archaeal protein q6m145"/>
    <property type="match status" value="1"/>
</dbReference>
<evidence type="ECO:0000259" key="1">
    <source>
        <dbReference type="Pfam" id="PF01968"/>
    </source>
</evidence>